<keyword evidence="3" id="KW-1185">Reference proteome</keyword>
<reference evidence="2" key="1">
    <citation type="journal article" date="2020" name="Stud. Mycol.">
        <title>101 Dothideomycetes genomes: a test case for predicting lifestyles and emergence of pathogens.</title>
        <authorList>
            <person name="Haridas S."/>
            <person name="Albert R."/>
            <person name="Binder M."/>
            <person name="Bloem J."/>
            <person name="Labutti K."/>
            <person name="Salamov A."/>
            <person name="Andreopoulos B."/>
            <person name="Baker S."/>
            <person name="Barry K."/>
            <person name="Bills G."/>
            <person name="Bluhm B."/>
            <person name="Cannon C."/>
            <person name="Castanera R."/>
            <person name="Culley D."/>
            <person name="Daum C."/>
            <person name="Ezra D."/>
            <person name="Gonzalez J."/>
            <person name="Henrissat B."/>
            <person name="Kuo A."/>
            <person name="Liang C."/>
            <person name="Lipzen A."/>
            <person name="Lutzoni F."/>
            <person name="Magnuson J."/>
            <person name="Mondo S."/>
            <person name="Nolan M."/>
            <person name="Ohm R."/>
            <person name="Pangilinan J."/>
            <person name="Park H.-J."/>
            <person name="Ramirez L."/>
            <person name="Alfaro M."/>
            <person name="Sun H."/>
            <person name="Tritt A."/>
            <person name="Yoshinaga Y."/>
            <person name="Zwiers L.-H."/>
            <person name="Turgeon B."/>
            <person name="Goodwin S."/>
            <person name="Spatafora J."/>
            <person name="Crous P."/>
            <person name="Grigoriev I."/>
        </authorList>
    </citation>
    <scope>NUCLEOTIDE SEQUENCE</scope>
    <source>
        <strain evidence="2">CBS 113818</strain>
    </source>
</reference>
<protein>
    <submittedName>
        <fullName evidence="2">Uncharacterized protein</fullName>
    </submittedName>
</protein>
<evidence type="ECO:0000256" key="1">
    <source>
        <dbReference type="SAM" id="Phobius"/>
    </source>
</evidence>
<dbReference type="AlphaFoldDB" id="A0A6A7A6S8"/>
<evidence type="ECO:0000313" key="2">
    <source>
        <dbReference type="EMBL" id="KAF2828873.1"/>
    </source>
</evidence>
<evidence type="ECO:0000313" key="3">
    <source>
        <dbReference type="Proteomes" id="UP000799424"/>
    </source>
</evidence>
<sequence>MLVFTKSSRAPIATLAPWLLNKHFTDAQHIAFIFAIVALVTVAIAPPQRRRHHFKQCTPRRLHTDLMARADFSEVGINRLDSRHMEPTQTVTPSALPHVVYDAG</sequence>
<organism evidence="2 3">
    <name type="scientific">Ophiobolus disseminans</name>
    <dbReference type="NCBI Taxonomy" id="1469910"/>
    <lineage>
        <taxon>Eukaryota</taxon>
        <taxon>Fungi</taxon>
        <taxon>Dikarya</taxon>
        <taxon>Ascomycota</taxon>
        <taxon>Pezizomycotina</taxon>
        <taxon>Dothideomycetes</taxon>
        <taxon>Pleosporomycetidae</taxon>
        <taxon>Pleosporales</taxon>
        <taxon>Pleosporineae</taxon>
        <taxon>Phaeosphaeriaceae</taxon>
        <taxon>Ophiobolus</taxon>
    </lineage>
</organism>
<dbReference type="Proteomes" id="UP000799424">
    <property type="component" value="Unassembled WGS sequence"/>
</dbReference>
<keyword evidence="1" id="KW-0812">Transmembrane</keyword>
<keyword evidence="1" id="KW-1133">Transmembrane helix</keyword>
<keyword evidence="1" id="KW-0472">Membrane</keyword>
<name>A0A6A7A6S8_9PLEO</name>
<proteinExistence type="predicted"/>
<feature type="transmembrane region" description="Helical" evidence="1">
    <location>
        <begin position="27"/>
        <end position="45"/>
    </location>
</feature>
<gene>
    <name evidence="2" type="ORF">CC86DRAFT_368991</name>
</gene>
<dbReference type="EMBL" id="MU006222">
    <property type="protein sequence ID" value="KAF2828873.1"/>
    <property type="molecule type" value="Genomic_DNA"/>
</dbReference>
<accession>A0A6A7A6S8</accession>